<evidence type="ECO:0000313" key="5">
    <source>
        <dbReference type="Proteomes" id="UP000249324"/>
    </source>
</evidence>
<organism evidence="4">
    <name type="scientific">Thermocrispum agreste</name>
    <dbReference type="NCBI Taxonomy" id="37925"/>
    <lineage>
        <taxon>Bacteria</taxon>
        <taxon>Bacillati</taxon>
        <taxon>Actinomycetota</taxon>
        <taxon>Actinomycetes</taxon>
        <taxon>Pseudonocardiales</taxon>
        <taxon>Pseudonocardiaceae</taxon>
        <taxon>Thermocrispum</taxon>
    </lineage>
</organism>
<dbReference type="EMBL" id="QGUI01000226">
    <property type="protein sequence ID" value="PZM98675.1"/>
    <property type="molecule type" value="Genomic_DNA"/>
</dbReference>
<keyword evidence="2" id="KW-0732">Signal</keyword>
<dbReference type="EMBL" id="QGUI02000105">
    <property type="protein sequence ID" value="MFO7192516.1"/>
    <property type="molecule type" value="Genomic_DNA"/>
</dbReference>
<sequence length="193" mass="19315">MKHMKWMNAIAGSAVVVMVLAGCGGNGAGAPDSGAGETAGGGSSAPVAAPGTKPGDKPASPGGTPDESVSHPAGKPGAGAPGADRPNASRPPEGGKAVPAKQIKPDGLPKDHPKKAVVKGTTLAIAAQEGGCAVASAELGKQTAAQVEVTVVLTEPKEPRMCTMDIRFPWLTVELDEPLGDRTVVLKYDKRKA</sequence>
<feature type="chain" id="PRO_5038450376" description="DUF4333 domain-containing protein" evidence="2">
    <location>
        <begin position="29"/>
        <end position="193"/>
    </location>
</feature>
<proteinExistence type="predicted"/>
<comment type="caution">
    <text evidence="4">The sequence shown here is derived from an EMBL/GenBank/DDBJ whole genome shotgun (WGS) entry which is preliminary data.</text>
</comment>
<name>A0A2W4JLM6_9PSEU</name>
<dbReference type="PROSITE" id="PS51257">
    <property type="entry name" value="PROKAR_LIPOPROTEIN"/>
    <property type="match status" value="1"/>
</dbReference>
<reference evidence="3" key="4">
    <citation type="submission" date="2023-08" db="EMBL/GenBank/DDBJ databases">
        <authorList>
            <person name="Guima S.E.S."/>
            <person name="Martins L.F."/>
            <person name="Silva A.M."/>
            <person name="Setubal J.C."/>
        </authorList>
    </citation>
    <scope>NUCLEOTIDE SEQUENCE</scope>
    <source>
        <strain evidence="3">ZC4RG45</strain>
    </source>
</reference>
<reference evidence="4" key="1">
    <citation type="submission" date="2018-05" db="EMBL/GenBank/DDBJ databases">
        <authorList>
            <person name="Lanie J.A."/>
            <person name="Ng W.-L."/>
            <person name="Kazmierczak K.M."/>
            <person name="Andrzejewski T.M."/>
            <person name="Davidsen T.M."/>
            <person name="Wayne K.J."/>
            <person name="Tettelin H."/>
            <person name="Glass J.I."/>
            <person name="Rusch D."/>
            <person name="Podicherti R."/>
            <person name="Tsui H.-C.T."/>
            <person name="Winkler M.E."/>
        </authorList>
    </citation>
    <scope>NUCLEOTIDE SEQUENCE</scope>
    <source>
        <strain evidence="4">ZC4RG45</strain>
    </source>
</reference>
<accession>A0A2W4JLM6</accession>
<feature type="signal peptide" evidence="2">
    <location>
        <begin position="1"/>
        <end position="28"/>
    </location>
</feature>
<reference evidence="3" key="2">
    <citation type="submission" date="2018-05" db="EMBL/GenBank/DDBJ databases">
        <authorList>
            <person name="Moura L."/>
            <person name="Setubal J.C."/>
        </authorList>
    </citation>
    <scope>NUCLEOTIDE SEQUENCE</scope>
    <source>
        <strain evidence="3">ZC4RG45</strain>
    </source>
</reference>
<dbReference type="Proteomes" id="UP000249324">
    <property type="component" value="Unassembled WGS sequence"/>
</dbReference>
<evidence type="ECO:0000256" key="2">
    <source>
        <dbReference type="SAM" id="SignalP"/>
    </source>
</evidence>
<evidence type="ECO:0008006" key="6">
    <source>
        <dbReference type="Google" id="ProtNLM"/>
    </source>
</evidence>
<reference evidence="3 5" key="3">
    <citation type="journal article" date="2021" name="BMC Genomics">
        <title>Genome-resolved metagenome and metatranscriptome analyses of thermophilic composting reveal key bacterial players and their metabolic interactions.</title>
        <authorList>
            <person name="Braga L.P.P."/>
            <person name="Pereira R.V."/>
            <person name="Martins L.F."/>
            <person name="Moura L.M.S."/>
            <person name="Sanchez F.B."/>
            <person name="Patane J.S.L."/>
            <person name="da Silva A.M."/>
            <person name="Setubal J.C."/>
        </authorList>
    </citation>
    <scope>NUCLEOTIDE SEQUENCE [LARGE SCALE GENOMIC DNA]</scope>
    <source>
        <strain evidence="3">ZC4RG45</strain>
    </source>
</reference>
<evidence type="ECO:0000256" key="1">
    <source>
        <dbReference type="SAM" id="MobiDB-lite"/>
    </source>
</evidence>
<evidence type="ECO:0000313" key="3">
    <source>
        <dbReference type="EMBL" id="MFO7192516.1"/>
    </source>
</evidence>
<evidence type="ECO:0000313" key="4">
    <source>
        <dbReference type="EMBL" id="PZM98675.1"/>
    </source>
</evidence>
<feature type="region of interest" description="Disordered" evidence="1">
    <location>
        <begin position="28"/>
        <end position="113"/>
    </location>
</feature>
<protein>
    <recommendedName>
        <fullName evidence="6">DUF4333 domain-containing protein</fullName>
    </recommendedName>
</protein>
<dbReference type="STRING" id="1111738.GCA_000427905_00786"/>
<gene>
    <name evidence="3" type="ORF">DIU77_009775</name>
    <name evidence="4" type="ORF">DIU77_07395</name>
</gene>
<dbReference type="AlphaFoldDB" id="A0A2W4JLM6"/>